<dbReference type="RefSeq" id="WP_039981209.1">
    <property type="nucleotide sequence ID" value="NZ_BAOJ01000054.1"/>
</dbReference>
<dbReference type="PROSITE" id="PS50109">
    <property type="entry name" value="HIS_KIN"/>
    <property type="match status" value="1"/>
</dbReference>
<dbReference type="SMART" id="SM00448">
    <property type="entry name" value="REC"/>
    <property type="match status" value="1"/>
</dbReference>
<dbReference type="GO" id="GO:0005524">
    <property type="term" value="F:ATP binding"/>
    <property type="evidence" value="ECO:0007669"/>
    <property type="project" value="UniProtKB-KW"/>
</dbReference>
<evidence type="ECO:0000256" key="1">
    <source>
        <dbReference type="ARBA" id="ARBA00000085"/>
    </source>
</evidence>
<keyword evidence="10" id="KW-0067">ATP-binding</keyword>
<sequence length="566" mass="63740">MEILQELLVDLRESKQREKLLADENKAILSAISTMSEAKNKHEIFSCLNNALKQYINYDDFIVITRDDNAQKFTTLIATNSVFEHSTWLQGNASERALHGECILLFEPMLLKEFSQLNAFIHSQVNSIIMTGIHTEVTQNIILLVGSKKGHFSIQNRETLKRFRPLIERAIIDIENKEKLQRIVELRTSELAKAHEEAEKANQSKSEFLAMMSHEIRTPLNSVLGLLDILRQSTLNHQQSDVLYQMESSAELLLAIISDILDLSKIESGSFLLHEQWTNLSDKIKFVISQQKQIALNKNLTFSHVSNLDQNKQYWIDDIRLSQVLFNIIGNAIKFTDSGHVDISVIESKGDITFSIVDSGIGIPESKLDHLFTAFHQGDGSITRRFGGTGLGLAITKYLVEMMRGTITVESTEHVGSEFTIKIPVRTKDSRVSKSAKVDHYLPAKKMNFLVVEDTKSNQMVIKLILNQLGHNVFITSNGRDAIQLIENQSDSKIDMILMDVSMPVMDGITATQILRKNGIKIPIIALTAHALDDDKKNCLTAGMDSFISKPVRKQEVLKAIESLSK</sequence>
<keyword evidence="9" id="KW-0378">Hydrolase</keyword>
<dbReference type="FunFam" id="3.30.565.10:FF:000010">
    <property type="entry name" value="Sensor histidine kinase RcsC"/>
    <property type="match status" value="1"/>
</dbReference>
<evidence type="ECO:0000256" key="9">
    <source>
        <dbReference type="ARBA" id="ARBA00022801"/>
    </source>
</evidence>
<dbReference type="Proteomes" id="UP000321922">
    <property type="component" value="Unassembled WGS sequence"/>
</dbReference>
<accession>A0A511QDT1</accession>
<keyword evidence="6" id="KW-0812">Transmembrane</keyword>
<keyword evidence="11" id="KW-1133">Transmembrane helix</keyword>
<keyword evidence="7" id="KW-0547">Nucleotide-binding</keyword>
<dbReference type="CDD" id="cd16922">
    <property type="entry name" value="HATPase_EvgS-ArcB-TorS-like"/>
    <property type="match status" value="1"/>
</dbReference>
<evidence type="ECO:0000313" key="18">
    <source>
        <dbReference type="Proteomes" id="UP000321922"/>
    </source>
</evidence>
<dbReference type="OrthoDB" id="9810730at2"/>
<dbReference type="SUPFAM" id="SSF47384">
    <property type="entry name" value="Homodimeric domain of signal transducing histidine kinase"/>
    <property type="match status" value="1"/>
</dbReference>
<evidence type="ECO:0000256" key="4">
    <source>
        <dbReference type="ARBA" id="ARBA00022553"/>
    </source>
</evidence>
<dbReference type="Pfam" id="PF00072">
    <property type="entry name" value="Response_reg"/>
    <property type="match status" value="1"/>
</dbReference>
<dbReference type="SUPFAM" id="SSF52172">
    <property type="entry name" value="CheY-like"/>
    <property type="match status" value="1"/>
</dbReference>
<dbReference type="PANTHER" id="PTHR43047:SF64">
    <property type="entry name" value="HISTIDINE KINASE CONTAINING CHEY-HOMOLOGOUS RECEIVER DOMAIN AND PAS DOMAIN-RELATED"/>
    <property type="match status" value="1"/>
</dbReference>
<dbReference type="SMART" id="SM00388">
    <property type="entry name" value="HisKA"/>
    <property type="match status" value="1"/>
</dbReference>
<dbReference type="GO" id="GO:0016020">
    <property type="term" value="C:membrane"/>
    <property type="evidence" value="ECO:0007669"/>
    <property type="project" value="UniProtKB-SubCell"/>
</dbReference>
<evidence type="ECO:0000256" key="7">
    <source>
        <dbReference type="ARBA" id="ARBA00022741"/>
    </source>
</evidence>
<dbReference type="InterPro" id="IPR003594">
    <property type="entry name" value="HATPase_dom"/>
</dbReference>
<protein>
    <recommendedName>
        <fullName evidence="3">histidine kinase</fullName>
        <ecNumber evidence="3">2.7.13.3</ecNumber>
    </recommendedName>
</protein>
<evidence type="ECO:0000256" key="12">
    <source>
        <dbReference type="ARBA" id="ARBA00023012"/>
    </source>
</evidence>
<dbReference type="CDD" id="cd17546">
    <property type="entry name" value="REC_hyHK_CKI1_RcsC-like"/>
    <property type="match status" value="1"/>
</dbReference>
<proteinExistence type="predicted"/>
<evidence type="ECO:0000256" key="8">
    <source>
        <dbReference type="ARBA" id="ARBA00022777"/>
    </source>
</evidence>
<dbReference type="CDD" id="cd00082">
    <property type="entry name" value="HisKA"/>
    <property type="match status" value="1"/>
</dbReference>
<dbReference type="PRINTS" id="PR00344">
    <property type="entry name" value="BCTRLSENSOR"/>
</dbReference>
<dbReference type="Gene3D" id="1.10.287.130">
    <property type="match status" value="1"/>
</dbReference>
<gene>
    <name evidence="17" type="ORF">VSA01S_07040</name>
</gene>
<keyword evidence="12" id="KW-0902">Two-component regulatory system</keyword>
<dbReference type="Pfam" id="PF02518">
    <property type="entry name" value="HATPase_c"/>
    <property type="match status" value="1"/>
</dbReference>
<evidence type="ECO:0000313" key="17">
    <source>
        <dbReference type="EMBL" id="GEM74592.1"/>
    </source>
</evidence>
<dbReference type="GO" id="GO:0016787">
    <property type="term" value="F:hydrolase activity"/>
    <property type="evidence" value="ECO:0007669"/>
    <property type="project" value="UniProtKB-KW"/>
</dbReference>
<dbReference type="InterPro" id="IPR005467">
    <property type="entry name" value="His_kinase_dom"/>
</dbReference>
<evidence type="ECO:0000256" key="11">
    <source>
        <dbReference type="ARBA" id="ARBA00022989"/>
    </source>
</evidence>
<dbReference type="SMART" id="SM00387">
    <property type="entry name" value="HATPase_c"/>
    <property type="match status" value="1"/>
</dbReference>
<keyword evidence="8 17" id="KW-0418">Kinase</keyword>
<evidence type="ECO:0000259" key="15">
    <source>
        <dbReference type="PROSITE" id="PS50109"/>
    </source>
</evidence>
<evidence type="ECO:0000256" key="10">
    <source>
        <dbReference type="ARBA" id="ARBA00022840"/>
    </source>
</evidence>
<reference evidence="17 18" key="1">
    <citation type="submission" date="2019-07" db="EMBL/GenBank/DDBJ databases">
        <title>Whole genome shotgun sequence of Vibrio sagamiensis NBRC 104589.</title>
        <authorList>
            <person name="Hosoyama A."/>
            <person name="Uohara A."/>
            <person name="Ohji S."/>
            <person name="Ichikawa N."/>
        </authorList>
    </citation>
    <scope>NUCLEOTIDE SEQUENCE [LARGE SCALE GENOMIC DNA]</scope>
    <source>
        <strain evidence="17 18">NBRC 104589</strain>
    </source>
</reference>
<dbReference type="EC" id="2.7.13.3" evidence="3"/>
<feature type="domain" description="Histidine kinase" evidence="15">
    <location>
        <begin position="211"/>
        <end position="427"/>
    </location>
</feature>
<dbReference type="InterPro" id="IPR036097">
    <property type="entry name" value="HisK_dim/P_sf"/>
</dbReference>
<feature type="domain" description="Response regulatory" evidence="16">
    <location>
        <begin position="448"/>
        <end position="565"/>
    </location>
</feature>
<evidence type="ECO:0000256" key="3">
    <source>
        <dbReference type="ARBA" id="ARBA00012438"/>
    </source>
</evidence>
<dbReference type="InterPro" id="IPR003661">
    <property type="entry name" value="HisK_dim/P_dom"/>
</dbReference>
<comment type="catalytic activity">
    <reaction evidence="1">
        <text>ATP + protein L-histidine = ADP + protein N-phospho-L-histidine.</text>
        <dbReference type="EC" id="2.7.13.3"/>
    </reaction>
</comment>
<dbReference type="InterPro" id="IPR001789">
    <property type="entry name" value="Sig_transdc_resp-reg_receiver"/>
</dbReference>
<dbReference type="Gene3D" id="3.30.565.10">
    <property type="entry name" value="Histidine kinase-like ATPase, C-terminal domain"/>
    <property type="match status" value="1"/>
</dbReference>
<dbReference type="SUPFAM" id="SSF55874">
    <property type="entry name" value="ATPase domain of HSP90 chaperone/DNA topoisomerase II/histidine kinase"/>
    <property type="match status" value="1"/>
</dbReference>
<dbReference type="AlphaFoldDB" id="A0A511QDT1"/>
<dbReference type="Gene3D" id="3.40.50.2300">
    <property type="match status" value="1"/>
</dbReference>
<evidence type="ECO:0000256" key="6">
    <source>
        <dbReference type="ARBA" id="ARBA00022692"/>
    </source>
</evidence>
<keyword evidence="4 14" id="KW-0597">Phosphoprotein</keyword>
<name>A0A511QDT1_9VIBR</name>
<evidence type="ECO:0000256" key="14">
    <source>
        <dbReference type="PROSITE-ProRule" id="PRU00169"/>
    </source>
</evidence>
<dbReference type="InterPro" id="IPR036890">
    <property type="entry name" value="HATPase_C_sf"/>
</dbReference>
<feature type="modified residue" description="4-aspartylphosphate" evidence="14">
    <location>
        <position position="500"/>
    </location>
</feature>
<evidence type="ECO:0000256" key="13">
    <source>
        <dbReference type="ARBA" id="ARBA00023136"/>
    </source>
</evidence>
<dbReference type="GO" id="GO:0000155">
    <property type="term" value="F:phosphorelay sensor kinase activity"/>
    <property type="evidence" value="ECO:0007669"/>
    <property type="project" value="InterPro"/>
</dbReference>
<evidence type="ECO:0000256" key="5">
    <source>
        <dbReference type="ARBA" id="ARBA00022679"/>
    </source>
</evidence>
<dbReference type="PROSITE" id="PS50110">
    <property type="entry name" value="RESPONSE_REGULATORY"/>
    <property type="match status" value="1"/>
</dbReference>
<evidence type="ECO:0000259" key="16">
    <source>
        <dbReference type="PROSITE" id="PS50110"/>
    </source>
</evidence>
<dbReference type="Pfam" id="PF00512">
    <property type="entry name" value="HisKA"/>
    <property type="match status" value="1"/>
</dbReference>
<dbReference type="FunFam" id="1.10.287.130:FF:000004">
    <property type="entry name" value="Ethylene receptor 1"/>
    <property type="match status" value="1"/>
</dbReference>
<organism evidence="17 18">
    <name type="scientific">Vibrio sagamiensis NBRC 104589</name>
    <dbReference type="NCBI Taxonomy" id="1219064"/>
    <lineage>
        <taxon>Bacteria</taxon>
        <taxon>Pseudomonadati</taxon>
        <taxon>Pseudomonadota</taxon>
        <taxon>Gammaproteobacteria</taxon>
        <taxon>Vibrionales</taxon>
        <taxon>Vibrionaceae</taxon>
        <taxon>Vibrio</taxon>
    </lineage>
</organism>
<dbReference type="PANTHER" id="PTHR43047">
    <property type="entry name" value="TWO-COMPONENT HISTIDINE PROTEIN KINASE"/>
    <property type="match status" value="1"/>
</dbReference>
<evidence type="ECO:0000256" key="2">
    <source>
        <dbReference type="ARBA" id="ARBA00004370"/>
    </source>
</evidence>
<dbReference type="EMBL" id="BJXJ01000004">
    <property type="protein sequence ID" value="GEM74592.1"/>
    <property type="molecule type" value="Genomic_DNA"/>
</dbReference>
<keyword evidence="18" id="KW-1185">Reference proteome</keyword>
<comment type="caution">
    <text evidence="17">The sequence shown here is derived from an EMBL/GenBank/DDBJ whole genome shotgun (WGS) entry which is preliminary data.</text>
</comment>
<dbReference type="InterPro" id="IPR011006">
    <property type="entry name" value="CheY-like_superfamily"/>
</dbReference>
<keyword evidence="13" id="KW-0472">Membrane</keyword>
<dbReference type="InterPro" id="IPR004358">
    <property type="entry name" value="Sig_transdc_His_kin-like_C"/>
</dbReference>
<keyword evidence="5" id="KW-0808">Transferase</keyword>
<comment type="subcellular location">
    <subcellularLocation>
        <location evidence="2">Membrane</location>
    </subcellularLocation>
</comment>